<gene>
    <name evidence="3" type="ORF">CC86DRAFT_141097</name>
</gene>
<feature type="region of interest" description="Disordered" evidence="1">
    <location>
        <begin position="239"/>
        <end position="271"/>
    </location>
</feature>
<feature type="compositionally biased region" description="Polar residues" evidence="1">
    <location>
        <begin position="300"/>
        <end position="323"/>
    </location>
</feature>
<dbReference type="EMBL" id="MU006218">
    <property type="protein sequence ID" value="KAF2831575.1"/>
    <property type="molecule type" value="Genomic_DNA"/>
</dbReference>
<evidence type="ECO:0000313" key="4">
    <source>
        <dbReference type="Proteomes" id="UP000799424"/>
    </source>
</evidence>
<dbReference type="PANTHER" id="PTHR22934">
    <property type="entry name" value="PROTEIN ESC1/WETA-RELATED"/>
    <property type="match status" value="1"/>
</dbReference>
<organism evidence="3 4">
    <name type="scientific">Ophiobolus disseminans</name>
    <dbReference type="NCBI Taxonomy" id="1469910"/>
    <lineage>
        <taxon>Eukaryota</taxon>
        <taxon>Fungi</taxon>
        <taxon>Dikarya</taxon>
        <taxon>Ascomycota</taxon>
        <taxon>Pezizomycotina</taxon>
        <taxon>Dothideomycetes</taxon>
        <taxon>Pleosporomycetidae</taxon>
        <taxon>Pleosporales</taxon>
        <taxon>Pleosporineae</taxon>
        <taxon>Phaeosphaeriaceae</taxon>
        <taxon>Ophiobolus</taxon>
    </lineage>
</organism>
<dbReference type="PANTHER" id="PTHR22934:SF23">
    <property type="entry name" value="ZF-C3H1 DOMAIN-CONTAINING PROTEIN"/>
    <property type="match status" value="1"/>
</dbReference>
<name>A0A6A7AG64_9PLEO</name>
<dbReference type="SMART" id="SM00353">
    <property type="entry name" value="HLH"/>
    <property type="match status" value="1"/>
</dbReference>
<feature type="region of interest" description="Disordered" evidence="1">
    <location>
        <begin position="283"/>
        <end position="331"/>
    </location>
</feature>
<feature type="region of interest" description="Disordered" evidence="1">
    <location>
        <begin position="166"/>
        <end position="220"/>
    </location>
</feature>
<dbReference type="InterPro" id="IPR040112">
    <property type="entry name" value="WetA"/>
</dbReference>
<dbReference type="InterPro" id="IPR036638">
    <property type="entry name" value="HLH_DNA-bd_sf"/>
</dbReference>
<dbReference type="Pfam" id="PF00010">
    <property type="entry name" value="HLH"/>
    <property type="match status" value="1"/>
</dbReference>
<evidence type="ECO:0000256" key="1">
    <source>
        <dbReference type="SAM" id="MobiDB-lite"/>
    </source>
</evidence>
<sequence>MDGVSHQRPPAPQGPALPGIASLTSTLPPSEHSPRRLGHQSEAREARDSGNWSISQSKHSSTVSNNNMGLQLHTLLNPEDSPSRQSVPDTPSSARYPSGLSQQSTTLPSLNQGFDNRLSIDAGSHHFDSRRSSVDSRVNAGMTHLAISPSSPYESQNVSRVSLVSNLQQQRGITGEPRTNGTSPLSPQGRNGGPRVVHTPRRAPVINPNPRSVSGMPDPLAAAPTKGFAWAFPGDEHGYGDRRASSSGESSVERSNVPSRQNSYATSMNSSIYTAETKLPYGQRGLDDDIGTTHHHSMQHRSVTSLQSTTPGADPSQPGNYSRTPELRVSHKMAERKRRSEMKGLFDDLNNILPNSPGSKSSKWEILTKSIEYIKNLGRSHDQLVAENKRLRPEAENFHAAQVDNERLRNELAAVWNALRRVDPNHPHVYGQITGQLAQHNGTAPVATNNLLPPLQQQLPHAQPQPAQWGAPAPAPMQGVEYGGIRPYEHSHR</sequence>
<dbReference type="Proteomes" id="UP000799424">
    <property type="component" value="Unassembled WGS sequence"/>
</dbReference>
<feature type="region of interest" description="Disordered" evidence="1">
    <location>
        <begin position="459"/>
        <end position="493"/>
    </location>
</feature>
<feature type="domain" description="BHLH" evidence="2">
    <location>
        <begin position="326"/>
        <end position="377"/>
    </location>
</feature>
<feature type="compositionally biased region" description="Polar residues" evidence="1">
    <location>
        <begin position="50"/>
        <end position="69"/>
    </location>
</feature>
<proteinExistence type="predicted"/>
<dbReference type="InterPro" id="IPR011598">
    <property type="entry name" value="bHLH_dom"/>
</dbReference>
<evidence type="ECO:0000259" key="2">
    <source>
        <dbReference type="PROSITE" id="PS50888"/>
    </source>
</evidence>
<feature type="compositionally biased region" description="Polar residues" evidence="1">
    <location>
        <begin position="256"/>
        <end position="271"/>
    </location>
</feature>
<feature type="compositionally biased region" description="Low complexity" evidence="1">
    <location>
        <begin position="459"/>
        <end position="478"/>
    </location>
</feature>
<keyword evidence="4" id="KW-1185">Reference proteome</keyword>
<accession>A0A6A7AG64</accession>
<reference evidence="3" key="1">
    <citation type="journal article" date="2020" name="Stud. Mycol.">
        <title>101 Dothideomycetes genomes: a test case for predicting lifestyles and emergence of pathogens.</title>
        <authorList>
            <person name="Haridas S."/>
            <person name="Albert R."/>
            <person name="Binder M."/>
            <person name="Bloem J."/>
            <person name="Labutti K."/>
            <person name="Salamov A."/>
            <person name="Andreopoulos B."/>
            <person name="Baker S."/>
            <person name="Barry K."/>
            <person name="Bills G."/>
            <person name="Bluhm B."/>
            <person name="Cannon C."/>
            <person name="Castanera R."/>
            <person name="Culley D."/>
            <person name="Daum C."/>
            <person name="Ezra D."/>
            <person name="Gonzalez J."/>
            <person name="Henrissat B."/>
            <person name="Kuo A."/>
            <person name="Liang C."/>
            <person name="Lipzen A."/>
            <person name="Lutzoni F."/>
            <person name="Magnuson J."/>
            <person name="Mondo S."/>
            <person name="Nolan M."/>
            <person name="Ohm R."/>
            <person name="Pangilinan J."/>
            <person name="Park H.-J."/>
            <person name="Ramirez L."/>
            <person name="Alfaro M."/>
            <person name="Sun H."/>
            <person name="Tritt A."/>
            <person name="Yoshinaga Y."/>
            <person name="Zwiers L.-H."/>
            <person name="Turgeon B."/>
            <person name="Goodwin S."/>
            <person name="Spatafora J."/>
            <person name="Crous P."/>
            <person name="Grigoriev I."/>
        </authorList>
    </citation>
    <scope>NUCLEOTIDE SEQUENCE</scope>
    <source>
        <strain evidence="3">CBS 113818</strain>
    </source>
</reference>
<dbReference type="GO" id="GO:0046983">
    <property type="term" value="F:protein dimerization activity"/>
    <property type="evidence" value="ECO:0007669"/>
    <property type="project" value="InterPro"/>
</dbReference>
<dbReference type="OrthoDB" id="8964853at2759"/>
<dbReference type="AlphaFoldDB" id="A0A6A7AG64"/>
<feature type="compositionally biased region" description="Polar residues" evidence="1">
    <location>
        <begin position="83"/>
        <end position="114"/>
    </location>
</feature>
<feature type="compositionally biased region" description="Basic and acidic residues" evidence="1">
    <location>
        <begin position="39"/>
        <end position="48"/>
    </location>
</feature>
<feature type="region of interest" description="Disordered" evidence="1">
    <location>
        <begin position="1"/>
        <end position="134"/>
    </location>
</feature>
<protein>
    <recommendedName>
        <fullName evidence="2">BHLH domain-containing protein</fullName>
    </recommendedName>
</protein>
<dbReference type="SUPFAM" id="SSF47459">
    <property type="entry name" value="HLH, helix-loop-helix DNA-binding domain"/>
    <property type="match status" value="1"/>
</dbReference>
<feature type="compositionally biased region" description="Basic and acidic residues" evidence="1">
    <location>
        <begin position="123"/>
        <end position="134"/>
    </location>
</feature>
<dbReference type="Gene3D" id="4.10.280.10">
    <property type="entry name" value="Helix-loop-helix DNA-binding domain"/>
    <property type="match status" value="1"/>
</dbReference>
<dbReference type="PROSITE" id="PS50888">
    <property type="entry name" value="BHLH"/>
    <property type="match status" value="1"/>
</dbReference>
<evidence type="ECO:0000313" key="3">
    <source>
        <dbReference type="EMBL" id="KAF2831575.1"/>
    </source>
</evidence>
<feature type="compositionally biased region" description="Low complexity" evidence="1">
    <location>
        <begin position="245"/>
        <end position="255"/>
    </location>
</feature>
<feature type="compositionally biased region" description="Polar residues" evidence="1">
    <location>
        <begin position="166"/>
        <end position="189"/>
    </location>
</feature>